<keyword evidence="2" id="KW-0812">Transmembrane</keyword>
<feature type="region of interest" description="Disordered" evidence="1">
    <location>
        <begin position="1"/>
        <end position="23"/>
    </location>
</feature>
<feature type="compositionally biased region" description="Polar residues" evidence="1">
    <location>
        <begin position="1"/>
        <end position="16"/>
    </location>
</feature>
<dbReference type="InParanoid" id="A0A1Y2FWM8"/>
<feature type="compositionally biased region" description="Acidic residues" evidence="1">
    <location>
        <begin position="138"/>
        <end position="147"/>
    </location>
</feature>
<evidence type="ECO:0000256" key="1">
    <source>
        <dbReference type="SAM" id="MobiDB-lite"/>
    </source>
</evidence>
<evidence type="ECO:0000313" key="4">
    <source>
        <dbReference type="Proteomes" id="UP000193467"/>
    </source>
</evidence>
<feature type="transmembrane region" description="Helical" evidence="2">
    <location>
        <begin position="36"/>
        <end position="55"/>
    </location>
</feature>
<dbReference type="Proteomes" id="UP000193467">
    <property type="component" value="Unassembled WGS sequence"/>
</dbReference>
<name>A0A1Y2FWM8_9BASI</name>
<evidence type="ECO:0000256" key="2">
    <source>
        <dbReference type="SAM" id="Phobius"/>
    </source>
</evidence>
<feature type="compositionally biased region" description="Basic and acidic residues" evidence="1">
    <location>
        <begin position="75"/>
        <end position="100"/>
    </location>
</feature>
<sequence>MAAGASYTQIPGSPSQLPLRHARKSSLSSRRGLSSLWRTGIIGSLVALLLLGAIAHQSSSRLLGVQDSALETLRGENEGSERLSDGWREGSSEAELKELVPDESEVEAELQAEKGEVEPEWAEVGDEEVGADANQDVEATEADEEREEAPTRVNDSVLDESEEVDQEIHKVEADEAFRAATKQDEEELCSDTVKNAVSLPSFWSIRLS</sequence>
<feature type="region of interest" description="Disordered" evidence="1">
    <location>
        <begin position="75"/>
        <end position="166"/>
    </location>
</feature>
<protein>
    <submittedName>
        <fullName evidence="3">Uncharacterized protein</fullName>
    </submittedName>
</protein>
<keyword evidence="2" id="KW-0472">Membrane</keyword>
<proteinExistence type="predicted"/>
<organism evidence="3 4">
    <name type="scientific">Leucosporidium creatinivorum</name>
    <dbReference type="NCBI Taxonomy" id="106004"/>
    <lineage>
        <taxon>Eukaryota</taxon>
        <taxon>Fungi</taxon>
        <taxon>Dikarya</taxon>
        <taxon>Basidiomycota</taxon>
        <taxon>Pucciniomycotina</taxon>
        <taxon>Microbotryomycetes</taxon>
        <taxon>Leucosporidiales</taxon>
        <taxon>Leucosporidium</taxon>
    </lineage>
</organism>
<dbReference type="AlphaFoldDB" id="A0A1Y2FWM8"/>
<feature type="compositionally biased region" description="Acidic residues" evidence="1">
    <location>
        <begin position="101"/>
        <end position="110"/>
    </location>
</feature>
<accession>A0A1Y2FWM8</accession>
<evidence type="ECO:0000313" key="3">
    <source>
        <dbReference type="EMBL" id="ORY88398.1"/>
    </source>
</evidence>
<comment type="caution">
    <text evidence="3">The sequence shown here is derived from an EMBL/GenBank/DDBJ whole genome shotgun (WGS) entry which is preliminary data.</text>
</comment>
<keyword evidence="4" id="KW-1185">Reference proteome</keyword>
<reference evidence="3 4" key="1">
    <citation type="submission" date="2016-07" db="EMBL/GenBank/DDBJ databases">
        <title>Pervasive Adenine N6-methylation of Active Genes in Fungi.</title>
        <authorList>
            <consortium name="DOE Joint Genome Institute"/>
            <person name="Mondo S.J."/>
            <person name="Dannebaum R.O."/>
            <person name="Kuo R.C."/>
            <person name="Labutti K."/>
            <person name="Haridas S."/>
            <person name="Kuo A."/>
            <person name="Salamov A."/>
            <person name="Ahrendt S.R."/>
            <person name="Lipzen A."/>
            <person name="Sullivan W."/>
            <person name="Andreopoulos W.B."/>
            <person name="Clum A."/>
            <person name="Lindquist E."/>
            <person name="Daum C."/>
            <person name="Ramamoorthy G.K."/>
            <person name="Gryganskyi A."/>
            <person name="Culley D."/>
            <person name="Magnuson J.K."/>
            <person name="James T.Y."/>
            <person name="O'Malley M.A."/>
            <person name="Stajich J.E."/>
            <person name="Spatafora J.W."/>
            <person name="Visel A."/>
            <person name="Grigoriev I.V."/>
        </authorList>
    </citation>
    <scope>NUCLEOTIDE SEQUENCE [LARGE SCALE GENOMIC DNA]</scope>
    <source>
        <strain evidence="3 4">62-1032</strain>
    </source>
</reference>
<feature type="compositionally biased region" description="Acidic residues" evidence="1">
    <location>
        <begin position="118"/>
        <end position="130"/>
    </location>
</feature>
<gene>
    <name evidence="3" type="ORF">BCR35DRAFT_13202</name>
</gene>
<dbReference type="EMBL" id="MCGR01000010">
    <property type="protein sequence ID" value="ORY88398.1"/>
    <property type="molecule type" value="Genomic_DNA"/>
</dbReference>
<keyword evidence="2" id="KW-1133">Transmembrane helix</keyword>